<evidence type="ECO:0000313" key="3">
    <source>
        <dbReference type="EMBL" id="POM22627.1"/>
    </source>
</evidence>
<dbReference type="InterPro" id="IPR050300">
    <property type="entry name" value="GDXG_lipolytic_enzyme"/>
</dbReference>
<gene>
    <name evidence="3" type="primary">nlhH_3</name>
    <name evidence="3" type="ORF">BTM25_55770</name>
</gene>
<evidence type="ECO:0000256" key="1">
    <source>
        <dbReference type="ARBA" id="ARBA00022801"/>
    </source>
</evidence>
<accession>A0A2P4UC63</accession>
<feature type="domain" description="Alpha/beta hydrolase fold-3" evidence="2">
    <location>
        <begin position="79"/>
        <end position="280"/>
    </location>
</feature>
<evidence type="ECO:0000259" key="2">
    <source>
        <dbReference type="Pfam" id="PF07859"/>
    </source>
</evidence>
<dbReference type="InterPro" id="IPR029058">
    <property type="entry name" value="AB_hydrolase_fold"/>
</dbReference>
<dbReference type="EMBL" id="MTBP01000005">
    <property type="protein sequence ID" value="POM22627.1"/>
    <property type="molecule type" value="Genomic_DNA"/>
</dbReference>
<keyword evidence="4" id="KW-1185">Reference proteome</keyword>
<dbReference type="GO" id="GO:0106435">
    <property type="term" value="F:carboxylesterase activity"/>
    <property type="evidence" value="ECO:0007669"/>
    <property type="project" value="UniProtKB-EC"/>
</dbReference>
<protein>
    <submittedName>
        <fullName evidence="3">Carboxylesterase NlhH</fullName>
        <ecNumber evidence="3">3.1.1.1</ecNumber>
    </submittedName>
</protein>
<proteinExistence type="predicted"/>
<reference evidence="3 4" key="1">
    <citation type="journal article" date="2017" name="Chemistry">
        <title>Isolation, Biosynthesis and Chemical Modifications of Rubterolones A-F: Rare Tropolone Alkaloids from Actinomadura sp. 5-2.</title>
        <authorList>
            <person name="Guo H."/>
            <person name="Benndorf R."/>
            <person name="Leichnitz D."/>
            <person name="Klassen J.L."/>
            <person name="Vollmers J."/>
            <person name="Gorls H."/>
            <person name="Steinacker M."/>
            <person name="Weigel C."/>
            <person name="Dahse H.M."/>
            <person name="Kaster A.K."/>
            <person name="de Beer Z.W."/>
            <person name="Poulsen M."/>
            <person name="Beemelmanns C."/>
        </authorList>
    </citation>
    <scope>NUCLEOTIDE SEQUENCE [LARGE SCALE GENOMIC DNA]</scope>
    <source>
        <strain evidence="3 4">5-2</strain>
    </source>
</reference>
<dbReference type="PANTHER" id="PTHR48081">
    <property type="entry name" value="AB HYDROLASE SUPERFAMILY PROTEIN C4A8.06C"/>
    <property type="match status" value="1"/>
</dbReference>
<comment type="caution">
    <text evidence="3">The sequence shown here is derived from an EMBL/GenBank/DDBJ whole genome shotgun (WGS) entry which is preliminary data.</text>
</comment>
<sequence length="306" mass="31168">MGRDPEYLAFLRRFLADSEALSRAAERDGLRGLAAARAVHAAELAALPRAPLHRVEDVVAGGVAGRLYVPDKGAPPGLLVFAHGGGWVLGDVESYDPVVRALAAASGAAVLSVEYRRPPRHRFPAAVDDVAAAVAAADGLAARLGTGKVAVGGDSAGGQIAAAAAHRLGAAGRRPAGLVLVYPAVDLRSVPSPPPDPDGLEFPGQDLDGVLAAYLGDADRTDPEVSPLLAPDFSVLPPTVVATAGHDRLRAQGEAFAARLRDAGVEAVLLPGDGLDHGFLGWGPFARRAADAVAGLGAAVRALFTE</sequence>
<evidence type="ECO:0000313" key="4">
    <source>
        <dbReference type="Proteomes" id="UP000242367"/>
    </source>
</evidence>
<dbReference type="Gene3D" id="3.40.50.1820">
    <property type="entry name" value="alpha/beta hydrolase"/>
    <property type="match status" value="1"/>
</dbReference>
<dbReference type="Proteomes" id="UP000242367">
    <property type="component" value="Unassembled WGS sequence"/>
</dbReference>
<dbReference type="PANTHER" id="PTHR48081:SF8">
    <property type="entry name" value="ALPHA_BETA HYDROLASE FOLD-3 DOMAIN-CONTAINING PROTEIN-RELATED"/>
    <property type="match status" value="1"/>
</dbReference>
<dbReference type="InterPro" id="IPR013094">
    <property type="entry name" value="AB_hydrolase_3"/>
</dbReference>
<dbReference type="SUPFAM" id="SSF53474">
    <property type="entry name" value="alpha/beta-Hydrolases"/>
    <property type="match status" value="1"/>
</dbReference>
<name>A0A2P4UC63_9ACTN</name>
<dbReference type="AlphaFoldDB" id="A0A2P4UC63"/>
<keyword evidence="1 3" id="KW-0378">Hydrolase</keyword>
<dbReference type="Pfam" id="PF07859">
    <property type="entry name" value="Abhydrolase_3"/>
    <property type="match status" value="1"/>
</dbReference>
<dbReference type="EC" id="3.1.1.1" evidence="3"/>
<dbReference type="RefSeq" id="WP_103566508.1">
    <property type="nucleotide sequence ID" value="NZ_MTBP01000005.1"/>
</dbReference>
<organism evidence="3 4">
    <name type="scientific">Actinomadura rubteroloni</name>
    <dbReference type="NCBI Taxonomy" id="1926885"/>
    <lineage>
        <taxon>Bacteria</taxon>
        <taxon>Bacillati</taxon>
        <taxon>Actinomycetota</taxon>
        <taxon>Actinomycetes</taxon>
        <taxon>Streptosporangiales</taxon>
        <taxon>Thermomonosporaceae</taxon>
        <taxon>Actinomadura</taxon>
    </lineage>
</organism>